<gene>
    <name evidence="2" type="ORF">CC85DRAFT_282060</name>
</gene>
<evidence type="ECO:0000313" key="3">
    <source>
        <dbReference type="Proteomes" id="UP000053611"/>
    </source>
</evidence>
<evidence type="ECO:0000313" key="2">
    <source>
        <dbReference type="EMBL" id="KLT45916.1"/>
    </source>
</evidence>
<dbReference type="Proteomes" id="UP000053611">
    <property type="component" value="Unassembled WGS sequence"/>
</dbReference>
<dbReference type="EMBL" id="KQ087179">
    <property type="protein sequence ID" value="KLT45916.1"/>
    <property type="molecule type" value="Genomic_DNA"/>
</dbReference>
<evidence type="ECO:0000256" key="1">
    <source>
        <dbReference type="SAM" id="MobiDB-lite"/>
    </source>
</evidence>
<feature type="non-terminal residue" evidence="2">
    <location>
        <position position="531"/>
    </location>
</feature>
<dbReference type="AlphaFoldDB" id="A0A0J0XXZ8"/>
<keyword evidence="3" id="KW-1185">Reference proteome</keyword>
<sequence>MGPDLLTLLESSPDKAIDHYLLKTERSPLSPDSPILKDPAVRLFTATLNNLALKDRPDNPLQSVPTASHRRTTHTAAYPRILGALLARIDCLRVGGNDKSHVGRLLQRFPRISKSFGDAASPFASMYSIDGPKLVEACKNDVDTAQPVIGIEHLTDMDLASNPPKNDNLKPVDNLGPSDTSGKTPPAAQLSNASNVPPDHPQLPTVAPNDTAIIDSIVGPLKLAKRRISLLGNATNPENIKKTRLEATLPRSVHVDVMKYHSPFKNARGLQDSSSNLPEKEWRCDTCGFKTADSSLSSDPSAKSASIVDGPVICSNCEEPRRVSDDASAPTEDRACPECLDILPEGIPERHRRYTTELLKAHLREMHGDYALAIAWRDQQMQRTRDGSTVWTCPSRHCPWIKFHSAKDFEAHILAEHRFANDRDIPIKFLYAIARNEAASVHQTLLENIEKRMYMAEDIANEDLLREVGEFDKLVAQHWVNSTTNKDNKGEHVNDAVNAATQAAGGEAESCTRRASASFELTAACTYHERV</sequence>
<organism evidence="2 3">
    <name type="scientific">Cutaneotrichosporon oleaginosum</name>
    <dbReference type="NCBI Taxonomy" id="879819"/>
    <lineage>
        <taxon>Eukaryota</taxon>
        <taxon>Fungi</taxon>
        <taxon>Dikarya</taxon>
        <taxon>Basidiomycota</taxon>
        <taxon>Agaricomycotina</taxon>
        <taxon>Tremellomycetes</taxon>
        <taxon>Trichosporonales</taxon>
        <taxon>Trichosporonaceae</taxon>
        <taxon>Cutaneotrichosporon</taxon>
    </lineage>
</organism>
<name>A0A0J0XXZ8_9TREE</name>
<protein>
    <submittedName>
        <fullName evidence="2">Uncharacterized protein</fullName>
    </submittedName>
</protein>
<accession>A0A0J0XXZ8</accession>
<feature type="compositionally biased region" description="Polar residues" evidence="1">
    <location>
        <begin position="177"/>
        <end position="195"/>
    </location>
</feature>
<reference evidence="2 3" key="1">
    <citation type="submission" date="2015-03" db="EMBL/GenBank/DDBJ databases">
        <title>Genomics and transcriptomics of the oil-accumulating basidiomycete yeast T. oleaginosus allow insights into substrate utilization and the diverse evolutionary trajectories of mating systems in fungi.</title>
        <authorList>
            <consortium name="DOE Joint Genome Institute"/>
            <person name="Kourist R."/>
            <person name="Kracht O."/>
            <person name="Bracharz F."/>
            <person name="Lipzen A."/>
            <person name="Nolan M."/>
            <person name="Ohm R."/>
            <person name="Grigoriev I."/>
            <person name="Sun S."/>
            <person name="Heitman J."/>
            <person name="Bruck T."/>
            <person name="Nowrousian M."/>
        </authorList>
    </citation>
    <scope>NUCLEOTIDE SEQUENCE [LARGE SCALE GENOMIC DNA]</scope>
    <source>
        <strain evidence="2 3">IBC0246</strain>
    </source>
</reference>
<dbReference type="GeneID" id="28982445"/>
<feature type="region of interest" description="Disordered" evidence="1">
    <location>
        <begin position="157"/>
        <end position="207"/>
    </location>
</feature>
<proteinExistence type="predicted"/>